<reference evidence="7 8" key="1">
    <citation type="submission" date="2019-08" db="EMBL/GenBank/DDBJ databases">
        <title>Draft genome sequence of Citrobacter portucalensis strain isolated from green turtle.</title>
        <authorList>
            <person name="Fernandes M.R."/>
            <person name="Sellera F.P."/>
            <person name="Goldeberg D.W."/>
            <person name="Costa D.C."/>
            <person name="Lincopan N."/>
        </authorList>
    </citation>
    <scope>NUCLEOTIDE SEQUENCE [LARGE SCALE GENOMIC DNA]</scope>
    <source>
        <strain evidence="7 8">TV06</strain>
    </source>
</reference>
<dbReference type="AlphaFoldDB" id="A0A5B0SXY4"/>
<feature type="transmembrane region" description="Helical" evidence="6">
    <location>
        <begin position="38"/>
        <end position="63"/>
    </location>
</feature>
<feature type="transmembrane region" description="Helical" evidence="6">
    <location>
        <begin position="315"/>
        <end position="333"/>
    </location>
</feature>
<keyword evidence="3 6" id="KW-0812">Transmembrane</keyword>
<keyword evidence="4 6" id="KW-1133">Transmembrane helix</keyword>
<feature type="transmembrane region" description="Helical" evidence="6">
    <location>
        <begin position="122"/>
        <end position="141"/>
    </location>
</feature>
<dbReference type="Proteomes" id="UP000323297">
    <property type="component" value="Unassembled WGS sequence"/>
</dbReference>
<protein>
    <submittedName>
        <fullName evidence="7">Oligosaccharide flippase family protein</fullName>
    </submittedName>
</protein>
<accession>A0A5B0SXY4</accession>
<organism evidence="7 8">
    <name type="scientific">Citrobacter portucalensis</name>
    <dbReference type="NCBI Taxonomy" id="1639133"/>
    <lineage>
        <taxon>Bacteria</taxon>
        <taxon>Pseudomonadati</taxon>
        <taxon>Pseudomonadota</taxon>
        <taxon>Gammaproteobacteria</taxon>
        <taxon>Enterobacterales</taxon>
        <taxon>Enterobacteriaceae</taxon>
        <taxon>Citrobacter</taxon>
        <taxon>Citrobacter freundii complex</taxon>
    </lineage>
</organism>
<evidence type="ECO:0000256" key="1">
    <source>
        <dbReference type="ARBA" id="ARBA00004651"/>
    </source>
</evidence>
<evidence type="ECO:0000256" key="2">
    <source>
        <dbReference type="ARBA" id="ARBA00022475"/>
    </source>
</evidence>
<feature type="transmembrane region" description="Helical" evidence="6">
    <location>
        <begin position="83"/>
        <end position="102"/>
    </location>
</feature>
<feature type="transmembrane region" description="Helical" evidence="6">
    <location>
        <begin position="474"/>
        <end position="494"/>
    </location>
</feature>
<feature type="transmembrane region" description="Helical" evidence="6">
    <location>
        <begin position="235"/>
        <end position="252"/>
    </location>
</feature>
<dbReference type="GO" id="GO:0005886">
    <property type="term" value="C:plasma membrane"/>
    <property type="evidence" value="ECO:0007669"/>
    <property type="project" value="UniProtKB-SubCell"/>
</dbReference>
<evidence type="ECO:0000256" key="3">
    <source>
        <dbReference type="ARBA" id="ARBA00022692"/>
    </source>
</evidence>
<dbReference type="EMBL" id="VTZD01000022">
    <property type="protein sequence ID" value="KAA1142485.1"/>
    <property type="molecule type" value="Genomic_DNA"/>
</dbReference>
<name>A0A5B0SXY4_9ENTR</name>
<feature type="transmembrane region" description="Helical" evidence="6">
    <location>
        <begin position="386"/>
        <end position="404"/>
    </location>
</feature>
<evidence type="ECO:0000256" key="4">
    <source>
        <dbReference type="ARBA" id="ARBA00022989"/>
    </source>
</evidence>
<comment type="subcellular location">
    <subcellularLocation>
        <location evidence="1">Cell membrane</location>
        <topology evidence="1">Multi-pass membrane protein</topology>
    </subcellularLocation>
</comment>
<dbReference type="InterPro" id="IPR002797">
    <property type="entry name" value="Polysacc_synth"/>
</dbReference>
<proteinExistence type="predicted"/>
<dbReference type="PANTHER" id="PTHR30250:SF26">
    <property type="entry name" value="PSMA PROTEIN"/>
    <property type="match status" value="1"/>
</dbReference>
<keyword evidence="2" id="KW-1003">Cell membrane</keyword>
<gene>
    <name evidence="7" type="ORF">D3H66_17590</name>
</gene>
<evidence type="ECO:0000256" key="6">
    <source>
        <dbReference type="SAM" id="Phobius"/>
    </source>
</evidence>
<comment type="caution">
    <text evidence="7">The sequence shown here is derived from an EMBL/GenBank/DDBJ whole genome shotgun (WGS) entry which is preliminary data.</text>
</comment>
<dbReference type="PANTHER" id="PTHR30250">
    <property type="entry name" value="PST FAMILY PREDICTED COLANIC ACID TRANSPORTER"/>
    <property type="match status" value="1"/>
</dbReference>
<feature type="transmembrane region" description="Helical" evidence="6">
    <location>
        <begin position="162"/>
        <end position="180"/>
    </location>
</feature>
<feature type="transmembrane region" description="Helical" evidence="6">
    <location>
        <begin position="12"/>
        <end position="32"/>
    </location>
</feature>
<evidence type="ECO:0000256" key="5">
    <source>
        <dbReference type="ARBA" id="ARBA00023136"/>
    </source>
</evidence>
<feature type="transmembrane region" description="Helical" evidence="6">
    <location>
        <begin position="272"/>
        <end position="294"/>
    </location>
</feature>
<feature type="transmembrane region" description="Helical" evidence="6">
    <location>
        <begin position="441"/>
        <end position="462"/>
    </location>
</feature>
<dbReference type="InterPro" id="IPR050833">
    <property type="entry name" value="Poly_Biosynth_Transport"/>
</dbReference>
<feature type="transmembrane region" description="Helical" evidence="6">
    <location>
        <begin position="186"/>
        <end position="209"/>
    </location>
</feature>
<dbReference type="Pfam" id="PF01943">
    <property type="entry name" value="Polysacc_synt"/>
    <property type="match status" value="1"/>
</dbReference>
<feature type="transmembrane region" description="Helical" evidence="6">
    <location>
        <begin position="410"/>
        <end position="429"/>
    </location>
</feature>
<evidence type="ECO:0000313" key="8">
    <source>
        <dbReference type="Proteomes" id="UP000323297"/>
    </source>
</evidence>
<sequence length="513" mass="57052">MINKLFVNVVANYIGQVYIAIVGIAVVPIYLSKLGSEGFGLVSFFTLLQSLLVVLDLGISSTLSREVAILKSKAGYLPVFKKILKFVIIAFLIVAVLIIGSINFSKEIIATKWLNTSGTNLFLVEYSLSIIGVIIALRWCAGPFKSVILGCEEQIKFNIINTIVATLRFVIVIPVMSFYGNNVKVFFTYQLLAAIIEFVLFLLLSIFCFKKIEKEVKEDTHSSFTHEFYSEIKRVGKFSCGIALTSAAWIAISQSDKIILSKFLTISDYGMFSVAVTIAGGILILSTPISQAILPRMSSLYSDGDLDGLYNVYSLASKGVISLLAPISLVMAANSELVLSVWTGNNVIATHSADVLTCYALGNLFFAIAAFPYYLQYAFGQIRLHVYGNIFFIIIIIPSLILSIKTFGAIGAGYVWLIQNAIFLILWSWFIHGRFIRSKRIAWLISDVLVTLIPTILIIIIFKIIYPSEEHGRMFSFFILASQSVIAFLSTILADTRVRKIIKIKIIKRKYEI</sequence>
<dbReference type="RefSeq" id="WP_149607980.1">
    <property type="nucleotide sequence ID" value="NZ_VTZD01000022.1"/>
</dbReference>
<keyword evidence="5 6" id="KW-0472">Membrane</keyword>
<evidence type="ECO:0000313" key="7">
    <source>
        <dbReference type="EMBL" id="KAA1142485.1"/>
    </source>
</evidence>
<feature type="transmembrane region" description="Helical" evidence="6">
    <location>
        <begin position="353"/>
        <end position="374"/>
    </location>
</feature>